<feature type="transmembrane region" description="Helical" evidence="1">
    <location>
        <begin position="12"/>
        <end position="31"/>
    </location>
</feature>
<keyword evidence="3" id="KW-1185">Reference proteome</keyword>
<dbReference type="EMBL" id="JYDO01000163">
    <property type="protein sequence ID" value="KRZ68490.1"/>
    <property type="molecule type" value="Genomic_DNA"/>
</dbReference>
<keyword evidence="1" id="KW-0472">Membrane</keyword>
<sequence length="72" mass="7932">MVVNQVRSDPLWIRGSFIAVVPILLLTFQAVNAGKTHSSNAQEVWENVMPGLCTLWYSHAEISGTSLSTLVF</sequence>
<dbReference type="Proteomes" id="UP000054843">
    <property type="component" value="Unassembled WGS sequence"/>
</dbReference>
<evidence type="ECO:0000313" key="3">
    <source>
        <dbReference type="Proteomes" id="UP000054843"/>
    </source>
</evidence>
<evidence type="ECO:0000256" key="1">
    <source>
        <dbReference type="SAM" id="Phobius"/>
    </source>
</evidence>
<evidence type="ECO:0000313" key="2">
    <source>
        <dbReference type="EMBL" id="KRZ68490.1"/>
    </source>
</evidence>
<dbReference type="AlphaFoldDB" id="A0A0V1MA02"/>
<accession>A0A0V1MA02</accession>
<name>A0A0V1MA02_9BILA</name>
<gene>
    <name evidence="2" type="ORF">T10_3640</name>
</gene>
<protein>
    <submittedName>
        <fullName evidence="2">Uncharacterized protein</fullName>
    </submittedName>
</protein>
<keyword evidence="1" id="KW-1133">Transmembrane helix</keyword>
<organism evidence="2 3">
    <name type="scientific">Trichinella papuae</name>
    <dbReference type="NCBI Taxonomy" id="268474"/>
    <lineage>
        <taxon>Eukaryota</taxon>
        <taxon>Metazoa</taxon>
        <taxon>Ecdysozoa</taxon>
        <taxon>Nematoda</taxon>
        <taxon>Enoplea</taxon>
        <taxon>Dorylaimia</taxon>
        <taxon>Trichinellida</taxon>
        <taxon>Trichinellidae</taxon>
        <taxon>Trichinella</taxon>
    </lineage>
</organism>
<reference evidence="2 3" key="1">
    <citation type="submission" date="2015-01" db="EMBL/GenBank/DDBJ databases">
        <title>Evolution of Trichinella species and genotypes.</title>
        <authorList>
            <person name="Korhonen P.K."/>
            <person name="Edoardo P."/>
            <person name="Giuseppe L.R."/>
            <person name="Gasser R.B."/>
        </authorList>
    </citation>
    <scope>NUCLEOTIDE SEQUENCE [LARGE SCALE GENOMIC DNA]</scope>
    <source>
        <strain evidence="2">ISS1980</strain>
    </source>
</reference>
<keyword evidence="1" id="KW-0812">Transmembrane</keyword>
<proteinExistence type="predicted"/>
<comment type="caution">
    <text evidence="2">The sequence shown here is derived from an EMBL/GenBank/DDBJ whole genome shotgun (WGS) entry which is preliminary data.</text>
</comment>